<dbReference type="InterPro" id="IPR009061">
    <property type="entry name" value="DNA-bd_dom_put_sf"/>
</dbReference>
<dbReference type="AlphaFoldDB" id="A0A1X3J0Y3"/>
<dbReference type="Gene3D" id="1.10.1660.20">
    <property type="match status" value="1"/>
</dbReference>
<accession>A0A1X3J0Y3</accession>
<dbReference type="GO" id="GO:0003677">
    <property type="term" value="F:DNA binding"/>
    <property type="evidence" value="ECO:0007669"/>
    <property type="project" value="UniProtKB-KW"/>
</dbReference>
<keyword evidence="2" id="KW-0233">DNA recombination</keyword>
<dbReference type="RefSeq" id="WP_085480217.1">
    <property type="nucleotide sequence ID" value="NZ_ADJB01000156.1"/>
</dbReference>
<proteinExistence type="predicted"/>
<dbReference type="FunFam" id="1.10.1660.20:FF:000001">
    <property type="entry name" value="Excisionase"/>
    <property type="match status" value="1"/>
</dbReference>
<organism evidence="4 5">
    <name type="scientific">Escherichia coli H386</name>
    <dbReference type="NCBI Taxonomy" id="656397"/>
    <lineage>
        <taxon>Bacteria</taxon>
        <taxon>Pseudomonadati</taxon>
        <taxon>Pseudomonadota</taxon>
        <taxon>Gammaproteobacteria</taxon>
        <taxon>Enterobacterales</taxon>
        <taxon>Enterobacteriaceae</taxon>
        <taxon>Escherichia</taxon>
    </lineage>
</organism>
<reference evidence="4 5" key="1">
    <citation type="submission" date="2010-04" db="EMBL/GenBank/DDBJ databases">
        <title>The Genome Sequence of Escherichia coli H386.</title>
        <authorList>
            <consortium name="The Broad Institute Genome Sequencing Platform"/>
            <consortium name="The Broad Institute Genome Sequencing Center for Infectious Disease"/>
            <person name="Feldgarden M."/>
            <person name="Gordon D.M."/>
            <person name="Johnson J.R."/>
            <person name="Johnston B.D."/>
            <person name="Young S."/>
            <person name="Zeng Q."/>
            <person name="Koehrsen M."/>
            <person name="Alvarado L."/>
            <person name="Berlin A.M."/>
            <person name="Borenstein D."/>
            <person name="Chapman S.B."/>
            <person name="Chen Z."/>
            <person name="Engels R."/>
            <person name="Freedman E."/>
            <person name="Gellesch M."/>
            <person name="Goldberg J."/>
            <person name="Griggs A."/>
            <person name="Gujja S."/>
            <person name="Heilman E.R."/>
            <person name="Heiman D.I."/>
            <person name="Hepburn T.A."/>
            <person name="Howarth C."/>
            <person name="Jen D."/>
            <person name="Larson L."/>
            <person name="Mehta T."/>
            <person name="Park D."/>
            <person name="Pearson M."/>
            <person name="Richards J."/>
            <person name="Roberts A."/>
            <person name="Saif S."/>
            <person name="Shea T.D."/>
            <person name="Shenoy N."/>
            <person name="Sisk P."/>
            <person name="Stolte C."/>
            <person name="Sykes S.N."/>
            <person name="Walk T."/>
            <person name="White J."/>
            <person name="Yandava C."/>
            <person name="Haas B."/>
            <person name="Henn M.R."/>
            <person name="Nusbaum C."/>
            <person name="Birren B."/>
        </authorList>
    </citation>
    <scope>NUCLEOTIDE SEQUENCE [LARGE SCALE GENOMIC DNA]</scope>
    <source>
        <strain evidence="4 5">H386</strain>
    </source>
</reference>
<comment type="caution">
    <text evidence="4">The sequence shown here is derived from an EMBL/GenBank/DDBJ whole genome shotgun (WGS) entry which is preliminary data.</text>
</comment>
<evidence type="ECO:0000313" key="4">
    <source>
        <dbReference type="EMBL" id="OSK93982.1"/>
    </source>
</evidence>
<sequence length="77" mass="9291">MYLTLQEWNARQRRPRSLETVRRWVRECRIFPPPVKDGREYLFHESAVKVDLNRPVTGSLLKRIRNGKKAKCHERCN</sequence>
<dbReference type="GO" id="GO:0006310">
    <property type="term" value="P:DNA recombination"/>
    <property type="evidence" value="ECO:0007669"/>
    <property type="project" value="UniProtKB-KW"/>
</dbReference>
<feature type="domain" description="Excisionase-like" evidence="3">
    <location>
        <begin position="1"/>
        <end position="71"/>
    </location>
</feature>
<dbReference type="InterPro" id="IPR038137">
    <property type="entry name" value="Excisionase-like_sf"/>
</dbReference>
<evidence type="ECO:0000256" key="1">
    <source>
        <dbReference type="ARBA" id="ARBA00023125"/>
    </source>
</evidence>
<name>A0A1X3J0Y3_ECOLX</name>
<keyword evidence="1" id="KW-0238">DNA-binding</keyword>
<dbReference type="SUPFAM" id="SSF46955">
    <property type="entry name" value="Putative DNA-binding domain"/>
    <property type="match status" value="1"/>
</dbReference>
<protein>
    <recommendedName>
        <fullName evidence="3">Excisionase-like domain-containing protein</fullName>
    </recommendedName>
</protein>
<gene>
    <name evidence="4" type="ORF">ECVG_05449</name>
</gene>
<evidence type="ECO:0000259" key="3">
    <source>
        <dbReference type="Pfam" id="PF07825"/>
    </source>
</evidence>
<dbReference type="Proteomes" id="UP000193045">
    <property type="component" value="Unassembled WGS sequence"/>
</dbReference>
<dbReference type="EMBL" id="ADJB01000156">
    <property type="protein sequence ID" value="OSK93982.1"/>
    <property type="molecule type" value="Genomic_DNA"/>
</dbReference>
<dbReference type="Pfam" id="PF07825">
    <property type="entry name" value="Exc"/>
    <property type="match status" value="1"/>
</dbReference>
<evidence type="ECO:0000313" key="5">
    <source>
        <dbReference type="Proteomes" id="UP000193045"/>
    </source>
</evidence>
<evidence type="ECO:0000256" key="2">
    <source>
        <dbReference type="ARBA" id="ARBA00023172"/>
    </source>
</evidence>
<feature type="non-terminal residue" evidence="4">
    <location>
        <position position="77"/>
    </location>
</feature>
<dbReference type="InterPro" id="IPR012884">
    <property type="entry name" value="Excisionase-like"/>
</dbReference>